<dbReference type="InterPro" id="IPR029039">
    <property type="entry name" value="Flavoprotein-like_sf"/>
</dbReference>
<name>A0A4R1MYY6_9FIRM</name>
<dbReference type="GO" id="GO:0016651">
    <property type="term" value="F:oxidoreductase activity, acting on NAD(P)H"/>
    <property type="evidence" value="ECO:0007669"/>
    <property type="project" value="UniProtKB-ARBA"/>
</dbReference>
<accession>A0A4R1MYY6</accession>
<dbReference type="Gene3D" id="3.40.50.360">
    <property type="match status" value="1"/>
</dbReference>
<dbReference type="Proteomes" id="UP000294545">
    <property type="component" value="Unassembled WGS sequence"/>
</dbReference>
<comment type="caution">
    <text evidence="2">The sequence shown here is derived from an EMBL/GenBank/DDBJ whole genome shotgun (WGS) entry which is preliminary data.</text>
</comment>
<protein>
    <submittedName>
        <fullName evidence="2">Flavodoxin</fullName>
    </submittedName>
</protein>
<dbReference type="PANTHER" id="PTHR39201">
    <property type="entry name" value="EXPORTED PROTEIN-RELATED"/>
    <property type="match status" value="1"/>
</dbReference>
<proteinExistence type="predicted"/>
<feature type="domain" description="Flavodoxin-like" evidence="1">
    <location>
        <begin position="8"/>
        <end position="163"/>
    </location>
</feature>
<dbReference type="InterPro" id="IPR008254">
    <property type="entry name" value="Flavodoxin/NO_synth"/>
</dbReference>
<dbReference type="GO" id="GO:0010181">
    <property type="term" value="F:FMN binding"/>
    <property type="evidence" value="ECO:0007669"/>
    <property type="project" value="InterPro"/>
</dbReference>
<reference evidence="2 3" key="1">
    <citation type="submission" date="2019-03" db="EMBL/GenBank/DDBJ databases">
        <title>Genomic Encyclopedia of Type Strains, Phase IV (KMG-IV): sequencing the most valuable type-strain genomes for metagenomic binning, comparative biology and taxonomic classification.</title>
        <authorList>
            <person name="Goeker M."/>
        </authorList>
    </citation>
    <scope>NUCLEOTIDE SEQUENCE [LARGE SCALE GENOMIC DNA]</scope>
    <source>
        <strain evidence="2 3">DSM 24176</strain>
    </source>
</reference>
<dbReference type="RefSeq" id="WP_132281270.1">
    <property type="nucleotide sequence ID" value="NZ_SMGQ01000011.1"/>
</dbReference>
<organism evidence="2 3">
    <name type="scientific">Natranaerovirga hydrolytica</name>
    <dbReference type="NCBI Taxonomy" id="680378"/>
    <lineage>
        <taxon>Bacteria</taxon>
        <taxon>Bacillati</taxon>
        <taxon>Bacillota</taxon>
        <taxon>Clostridia</taxon>
        <taxon>Lachnospirales</taxon>
        <taxon>Natranaerovirgaceae</taxon>
        <taxon>Natranaerovirga</taxon>
    </lineage>
</organism>
<dbReference type="PROSITE" id="PS50902">
    <property type="entry name" value="FLAVODOXIN_LIKE"/>
    <property type="match status" value="1"/>
</dbReference>
<evidence type="ECO:0000259" key="1">
    <source>
        <dbReference type="PROSITE" id="PS50902"/>
    </source>
</evidence>
<dbReference type="PANTHER" id="PTHR39201:SF1">
    <property type="entry name" value="FLAVODOXIN-LIKE DOMAIN-CONTAINING PROTEIN"/>
    <property type="match status" value="1"/>
</dbReference>
<evidence type="ECO:0000313" key="2">
    <source>
        <dbReference type="EMBL" id="TCK98527.1"/>
    </source>
</evidence>
<dbReference type="Pfam" id="PF12682">
    <property type="entry name" value="Flavodoxin_4"/>
    <property type="match status" value="1"/>
</dbReference>
<dbReference type="SUPFAM" id="SSF52218">
    <property type="entry name" value="Flavoproteins"/>
    <property type="match status" value="1"/>
</dbReference>
<dbReference type="EMBL" id="SMGQ01000011">
    <property type="protein sequence ID" value="TCK98527.1"/>
    <property type="molecule type" value="Genomic_DNA"/>
</dbReference>
<keyword evidence="3" id="KW-1185">Reference proteome</keyword>
<dbReference type="AlphaFoldDB" id="A0A4R1MYY6"/>
<sequence length="168" mass="19228">MVEKNNKRLVIYYSLEGNTKLIAKVMAEEIGADLLQLNPKKEIKSKSFSKYFWGGSQVLMKKQPELMPFEVDPMDYDFIIIGTPVWAWTYAPPISTLLSKVDFSGKTVGLFSCNGGQNGKTFINMKKHLKNSHIVSHIEFIEPLTKDKKVAIERAQQWIREMVSKTKI</sequence>
<dbReference type="OrthoDB" id="9806505at2"/>
<gene>
    <name evidence="2" type="ORF">EDC19_0954</name>
</gene>
<evidence type="ECO:0000313" key="3">
    <source>
        <dbReference type="Proteomes" id="UP000294545"/>
    </source>
</evidence>